<dbReference type="Gene3D" id="3.40.50.300">
    <property type="entry name" value="P-loop containing nucleotide triphosphate hydrolases"/>
    <property type="match status" value="1"/>
</dbReference>
<dbReference type="RefSeq" id="YP_010084986.1">
    <property type="nucleotide sequence ID" value="NC_055166.1"/>
</dbReference>
<evidence type="ECO:0000256" key="6">
    <source>
        <dbReference type="ARBA" id="ARBA00022840"/>
    </source>
</evidence>
<dbReference type="Proteomes" id="UP000297205">
    <property type="component" value="Segment"/>
</dbReference>
<proteinExistence type="inferred from homology"/>
<feature type="region of interest" description="Disordered" evidence="7">
    <location>
        <begin position="1"/>
        <end position="23"/>
    </location>
</feature>
<dbReference type="GeneID" id="65100006"/>
<keyword evidence="3" id="KW-0547">Nucleotide-binding</keyword>
<evidence type="ECO:0000256" key="4">
    <source>
        <dbReference type="ARBA" id="ARBA00022801"/>
    </source>
</evidence>
<feature type="region of interest" description="Disordered" evidence="7">
    <location>
        <begin position="579"/>
        <end position="605"/>
    </location>
</feature>
<evidence type="ECO:0000256" key="7">
    <source>
        <dbReference type="SAM" id="MobiDB-lite"/>
    </source>
</evidence>
<dbReference type="EMBL" id="MF678601">
    <property type="protein sequence ID" value="ASW27102.1"/>
    <property type="molecule type" value="Genomic_DNA"/>
</dbReference>
<feature type="compositionally biased region" description="Pro residues" evidence="7">
    <location>
        <begin position="587"/>
        <end position="600"/>
    </location>
</feature>
<evidence type="ECO:0000256" key="5">
    <source>
        <dbReference type="ARBA" id="ARBA00022806"/>
    </source>
</evidence>
<organism evidence="9">
    <name type="scientific">Beluga whale alphaherpesvirus 1</name>
    <dbReference type="NCBI Taxonomy" id="1434720"/>
    <lineage>
        <taxon>Viruses</taxon>
        <taxon>Duplodnaviria</taxon>
        <taxon>Heunggongvirae</taxon>
        <taxon>Peploviricota</taxon>
        <taxon>Herviviricetes</taxon>
        <taxon>Herpesvirales</taxon>
        <taxon>Orthoherpesviridae</taxon>
        <taxon>Alphaherpesvirinae</taxon>
        <taxon>Varicellovirus</taxon>
        <taxon>Varicellovirus monodontidalpha1</taxon>
        <taxon>Monodontid alphaherpesvirus 1</taxon>
    </lineage>
</organism>
<sequence length="857" mass="95617">MRAGSEDRGPAPGTDGDPSPDHLYRGRPPAVYLNFTSMHGVQPIISQIRRLSAARVPAAQRPSLRWFRDAAEASTPLEIPCRELPFAAYLITGNAGSGKSTCVQTLSEAMECVITGATRVAAQNIYVKLSAAYASRHINTIFHEFGFRANHVQAVLGREQYLCTTSPPSVAELQLRDIVYYWDVLLDISRRVLQTAPVRHLEDLQELERRLGLPPGRLAGLGFCTHASLPAFVRSNVIVIDEAGSLGRHVLTAVVYAWWLLNCAYQSPQYVAGARPVVVCIGSPTQTDSLESTFEHRQLRCRVRASENILTYLITNRTLRQYADIPRNWTIFINNKRCQEYEFGELLKALEYGLPLTEEHLRLVDEFVVPESFINNPENLRGWTRLYSSHKEVSAYMSKLHAHLKVAAAGKEFVVFTLPVYTMVGIRTFEEYCELTDRRGLSLTTWLAANAGRITNYSQSRDQDTSVFRCEVFSKQDTVLAQADVTHVLNSQVAVTTRLKKLVFGFSGTFAAFARVLNDDTFVKTQGEAAVEYAYRFLSTLLFGGMIEFYNFLRTPGLPPGAVAEAYRRLAEATRACLAESGQGDPEVPPADPPEPPAGPGSPTRDDDLIFAALHEGTVDLLYCDYDLARPESTPEVHAQFLMLKDLFARRYDVCRRLFGERFTSAGFSAYVDSVTFKGCEVFVGGFRGGLLAMAMQTDSYTLMGYTHAPVLPFAEELGRRRLADGVRELLGLLKVPRIVLRDQHGFMSVVNTNVSEFVECVEDRDLDMAVNLDYGISSKLAMTIARSQGLSLEKVAICFPSTNLRLNSVYVAMSRTISSRFLRMNLNPLREKHERDNVIGGHILAALRDPNVHIVY</sequence>
<evidence type="ECO:0000313" key="9">
    <source>
        <dbReference type="EMBL" id="ASW27102.1"/>
    </source>
</evidence>
<dbReference type="InterPro" id="IPR027417">
    <property type="entry name" value="P-loop_NTPase"/>
</dbReference>
<dbReference type="GO" id="GO:0005524">
    <property type="term" value="F:ATP binding"/>
    <property type="evidence" value="ECO:0007669"/>
    <property type="project" value="UniProtKB-KW"/>
</dbReference>
<dbReference type="InterPro" id="IPR003840">
    <property type="entry name" value="DNA_helicase_dom"/>
</dbReference>
<reference evidence="9" key="1">
    <citation type="submission" date="2017-08" db="EMBL/GenBank/DDBJ databases">
        <title>Genome sequence of an alphaherpesvirus from a beluga whale (Delphinapterus leucas).</title>
        <authorList>
            <person name="Davison A.J."/>
            <person name="Nielsen O."/>
            <person name="Subramaniam K."/>
            <person name="Jacob J.M."/>
            <person name="Romero C.H."/>
            <person name="Burek-Huntington K.A."/>
            <person name="Waltzek T.B."/>
        </authorList>
    </citation>
    <scope>NUCLEOTIDE SEQUENCE [LARGE SCALE GENOMIC DNA]</scope>
    <source>
        <strain evidence="9">LN3131-1</strain>
    </source>
</reference>
<keyword evidence="5 9" id="KW-0347">Helicase</keyword>
<dbReference type="InterPro" id="IPR034711">
    <property type="entry name" value="HSV_HELI"/>
</dbReference>
<gene>
    <name evidence="9" type="primary">UL5</name>
</gene>
<name>A0A286MM76_9ALPH</name>
<evidence type="ECO:0000313" key="10">
    <source>
        <dbReference type="Proteomes" id="UP000297205"/>
    </source>
</evidence>
<keyword evidence="10" id="KW-1185">Reference proteome</keyword>
<evidence type="ECO:0000256" key="2">
    <source>
        <dbReference type="ARBA" id="ARBA00022705"/>
    </source>
</evidence>
<keyword evidence="2" id="KW-0235">DNA replication</keyword>
<dbReference type="HAMAP" id="MF_04030">
    <property type="entry name" value="HSV_HELI"/>
    <property type="match status" value="1"/>
</dbReference>
<accession>A0A286MM76</accession>
<evidence type="ECO:0000256" key="3">
    <source>
        <dbReference type="ARBA" id="ARBA00022741"/>
    </source>
</evidence>
<dbReference type="Pfam" id="PF02689">
    <property type="entry name" value="Herpes_Helicase"/>
    <property type="match status" value="1"/>
</dbReference>
<protein>
    <submittedName>
        <fullName evidence="9">Helicase-primase helicase subunit</fullName>
    </submittedName>
</protein>
<evidence type="ECO:0000259" key="8">
    <source>
        <dbReference type="Pfam" id="PF02689"/>
    </source>
</evidence>
<keyword evidence="1" id="KW-1048">Host nucleus</keyword>
<evidence type="ECO:0000256" key="1">
    <source>
        <dbReference type="ARBA" id="ARBA00022562"/>
    </source>
</evidence>
<feature type="domain" description="DNA replication helicase" evidence="8">
    <location>
        <begin position="30"/>
        <end position="857"/>
    </location>
</feature>
<dbReference type="KEGG" id="vg:65100006"/>
<keyword evidence="4" id="KW-0378">Hydrolase</keyword>
<dbReference type="GO" id="GO:0004386">
    <property type="term" value="F:helicase activity"/>
    <property type="evidence" value="ECO:0007669"/>
    <property type="project" value="UniProtKB-KW"/>
</dbReference>
<dbReference type="GO" id="GO:0006260">
    <property type="term" value="P:DNA replication"/>
    <property type="evidence" value="ECO:0007669"/>
    <property type="project" value="UniProtKB-KW"/>
</dbReference>
<dbReference type="SUPFAM" id="SSF52540">
    <property type="entry name" value="P-loop containing nucleoside triphosphate hydrolases"/>
    <property type="match status" value="2"/>
</dbReference>
<dbReference type="GO" id="GO:0016787">
    <property type="term" value="F:hydrolase activity"/>
    <property type="evidence" value="ECO:0007669"/>
    <property type="project" value="UniProtKB-KW"/>
</dbReference>
<keyword evidence="6" id="KW-0067">ATP-binding</keyword>